<accession>A0AAV0C612</accession>
<organism evidence="2 3">
    <name type="scientific">Cuscuta epithymum</name>
    <dbReference type="NCBI Taxonomy" id="186058"/>
    <lineage>
        <taxon>Eukaryota</taxon>
        <taxon>Viridiplantae</taxon>
        <taxon>Streptophyta</taxon>
        <taxon>Embryophyta</taxon>
        <taxon>Tracheophyta</taxon>
        <taxon>Spermatophyta</taxon>
        <taxon>Magnoliopsida</taxon>
        <taxon>eudicotyledons</taxon>
        <taxon>Gunneridae</taxon>
        <taxon>Pentapetalae</taxon>
        <taxon>asterids</taxon>
        <taxon>lamiids</taxon>
        <taxon>Solanales</taxon>
        <taxon>Convolvulaceae</taxon>
        <taxon>Cuscuteae</taxon>
        <taxon>Cuscuta</taxon>
        <taxon>Cuscuta subgen. Cuscuta</taxon>
    </lineage>
</organism>
<dbReference type="EMBL" id="CAMAPF010000014">
    <property type="protein sequence ID" value="CAH9067851.1"/>
    <property type="molecule type" value="Genomic_DNA"/>
</dbReference>
<evidence type="ECO:0000313" key="2">
    <source>
        <dbReference type="EMBL" id="CAH9067851.1"/>
    </source>
</evidence>
<dbReference type="InterPro" id="IPR043502">
    <property type="entry name" value="DNA/RNA_pol_sf"/>
</dbReference>
<sequence>MNEHDDNEPKSIDECRRRNDWPKWNEAIQVELKSLEKRNVFGPIVQTPKGVKPVGFKWVFVRKRNEKNEIVRYKARLVAQGFSQMPGIDYDETYSPVVDATTLRFLISMSVFERLQMRLMDVVTAYLYSSLDTDIYMRIPGGFKIPDAYSSKSRDLFSIKLQKSLYGLKQSGRMWYNRLSEYLIKEGYKNDPISPCVFIQRSESGFAIIAVYVDDLNIIGTPNEIENTAKYLMKEFEMKDLGRTKFCLGIQIEHLRNGIFIHQSNYTEKLLKRFYMDKAHPLNSPMVVRSLNVHDDPFRPCEDDEEILGPEIPYLSAIGALMYLANNTRPDIAFSVNLLARYSSSPTRRHWNGAKHIF</sequence>
<dbReference type="Pfam" id="PF07727">
    <property type="entry name" value="RVT_2"/>
    <property type="match status" value="1"/>
</dbReference>
<gene>
    <name evidence="2" type="ORF">CEPIT_LOCUS2648</name>
</gene>
<name>A0AAV0C612_9ASTE</name>
<dbReference type="InterPro" id="IPR013103">
    <property type="entry name" value="RVT_2"/>
</dbReference>
<comment type="caution">
    <text evidence="2">The sequence shown here is derived from an EMBL/GenBank/DDBJ whole genome shotgun (WGS) entry which is preliminary data.</text>
</comment>
<dbReference type="PANTHER" id="PTHR11439">
    <property type="entry name" value="GAG-POL-RELATED RETROTRANSPOSON"/>
    <property type="match status" value="1"/>
</dbReference>
<evidence type="ECO:0000313" key="3">
    <source>
        <dbReference type="Proteomes" id="UP001152523"/>
    </source>
</evidence>
<dbReference type="SUPFAM" id="SSF56672">
    <property type="entry name" value="DNA/RNA polymerases"/>
    <property type="match status" value="1"/>
</dbReference>
<dbReference type="PANTHER" id="PTHR11439:SF486">
    <property type="entry name" value="RLK (RECEPTOR-LIKE KINASE) PROTEIN, PUTATIVE-RELATED"/>
    <property type="match status" value="1"/>
</dbReference>
<reference evidence="2" key="1">
    <citation type="submission" date="2022-07" db="EMBL/GenBank/DDBJ databases">
        <authorList>
            <person name="Macas J."/>
            <person name="Novak P."/>
            <person name="Neumann P."/>
        </authorList>
    </citation>
    <scope>NUCLEOTIDE SEQUENCE</scope>
</reference>
<keyword evidence="3" id="KW-1185">Reference proteome</keyword>
<protein>
    <recommendedName>
        <fullName evidence="1">Reverse transcriptase Ty1/copia-type domain-containing protein</fullName>
    </recommendedName>
</protein>
<dbReference type="AlphaFoldDB" id="A0AAV0C612"/>
<dbReference type="Proteomes" id="UP001152523">
    <property type="component" value="Unassembled WGS sequence"/>
</dbReference>
<proteinExistence type="predicted"/>
<feature type="domain" description="Reverse transcriptase Ty1/copia-type" evidence="1">
    <location>
        <begin position="44"/>
        <end position="287"/>
    </location>
</feature>
<evidence type="ECO:0000259" key="1">
    <source>
        <dbReference type="Pfam" id="PF07727"/>
    </source>
</evidence>